<dbReference type="NCBIfam" id="TIGR03828">
    <property type="entry name" value="pfkB"/>
    <property type="match status" value="1"/>
</dbReference>
<dbReference type="GO" id="GO:0008662">
    <property type="term" value="F:1-phosphofructokinase activity"/>
    <property type="evidence" value="ECO:0007669"/>
    <property type="project" value="UniProtKB-UniRule"/>
</dbReference>
<dbReference type="GO" id="GO:0044281">
    <property type="term" value="P:small molecule metabolic process"/>
    <property type="evidence" value="ECO:0007669"/>
    <property type="project" value="UniProtKB-ARBA"/>
</dbReference>
<dbReference type="PANTHER" id="PTHR46566">
    <property type="entry name" value="1-PHOSPHOFRUCTOKINASE-RELATED"/>
    <property type="match status" value="1"/>
</dbReference>
<accession>A0A223KPY5</accession>
<dbReference type="GO" id="GO:0009024">
    <property type="term" value="F:tagatose-6-phosphate kinase activity"/>
    <property type="evidence" value="ECO:0007669"/>
    <property type="project" value="UniProtKB-EC"/>
</dbReference>
<keyword evidence="5 7" id="KW-0067">ATP-binding</keyword>
<dbReference type="CDD" id="cd01164">
    <property type="entry name" value="FruK_PfkB_like"/>
    <property type="match status" value="1"/>
</dbReference>
<dbReference type="EC" id="2.7.1.144" evidence="7"/>
<keyword evidence="4 8" id="KW-0418">Kinase</keyword>
<comment type="catalytic activity">
    <reaction evidence="6 8">
        <text>beta-D-fructose 1-phosphate + ATP = beta-D-fructose 1,6-bisphosphate + ADP + H(+)</text>
        <dbReference type="Rhea" id="RHEA:14213"/>
        <dbReference type="ChEBI" id="CHEBI:15378"/>
        <dbReference type="ChEBI" id="CHEBI:30616"/>
        <dbReference type="ChEBI" id="CHEBI:32966"/>
        <dbReference type="ChEBI" id="CHEBI:138881"/>
        <dbReference type="ChEBI" id="CHEBI:456216"/>
        <dbReference type="EC" id="2.7.1.56"/>
    </reaction>
</comment>
<dbReference type="Gene3D" id="3.40.1190.20">
    <property type="match status" value="1"/>
</dbReference>
<comment type="similarity">
    <text evidence="1">Belongs to the carbohydrate kinase pfkB family.</text>
</comment>
<evidence type="ECO:0000256" key="8">
    <source>
        <dbReference type="RuleBase" id="RU369061"/>
    </source>
</evidence>
<keyword evidence="11" id="KW-1185">Reference proteome</keyword>
<dbReference type="SUPFAM" id="SSF53613">
    <property type="entry name" value="Ribokinase-like"/>
    <property type="match status" value="1"/>
</dbReference>
<dbReference type="AlphaFoldDB" id="A0A223KPY5"/>
<evidence type="ECO:0000256" key="2">
    <source>
        <dbReference type="ARBA" id="ARBA00022679"/>
    </source>
</evidence>
<dbReference type="GO" id="GO:2001059">
    <property type="term" value="P:D-tagatose 6-phosphate catabolic process"/>
    <property type="evidence" value="ECO:0007669"/>
    <property type="project" value="UniProtKB-UniPathway"/>
</dbReference>
<dbReference type="GO" id="GO:0005829">
    <property type="term" value="C:cytosol"/>
    <property type="evidence" value="ECO:0007669"/>
    <property type="project" value="TreeGrafter"/>
</dbReference>
<keyword evidence="7" id="KW-0423">Lactose metabolism</keyword>
<dbReference type="GO" id="GO:0005524">
    <property type="term" value="F:ATP binding"/>
    <property type="evidence" value="ECO:0007669"/>
    <property type="project" value="UniProtKB-UniRule"/>
</dbReference>
<dbReference type="InterPro" id="IPR017583">
    <property type="entry name" value="Tagatose/fructose_Pkinase"/>
</dbReference>
<dbReference type="InterPro" id="IPR002173">
    <property type="entry name" value="Carboh/pur_kinase_PfkB_CS"/>
</dbReference>
<evidence type="ECO:0000256" key="5">
    <source>
        <dbReference type="ARBA" id="ARBA00022840"/>
    </source>
</evidence>
<feature type="domain" description="Carbohydrate kinase PfkB" evidence="9">
    <location>
        <begin position="6"/>
        <end position="286"/>
    </location>
</feature>
<comment type="pathway">
    <text evidence="7">Carbohydrate metabolism; D-tagatose 6-phosphate degradation; D-glyceraldehyde 3-phosphate and glycerone phosphate from D-tagatose 6-phosphate: step 1/2.</text>
</comment>
<dbReference type="Pfam" id="PF00294">
    <property type="entry name" value="PfkB"/>
    <property type="match status" value="1"/>
</dbReference>
<evidence type="ECO:0000313" key="11">
    <source>
        <dbReference type="Proteomes" id="UP000215224"/>
    </source>
</evidence>
<dbReference type="GO" id="GO:0005988">
    <property type="term" value="P:lactose metabolic process"/>
    <property type="evidence" value="ECO:0007669"/>
    <property type="project" value="UniProtKB-KW"/>
</dbReference>
<sequence length="310" mass="33463">MIYTVTLNPSIDYVMSISSFQEGVVNRASQTMYYPGGKGLNVSRVLTKLGTSTTALGFVAGFTGNFIKEKLLEEQVNEKLIEVEGVSRINVKLKAKMESEINGTGPVVSENNIDLLIGQLQSLNEGDIVVLAGSIPNTMPSTIYETLMSVCAKNNVKVVLDTGGEMLTKLLDWKPFLIKPNHHELGDLFNVTIESTEEAIHYAQKVLEQGVENIIVSMAGDGAILATKQGTYFAKAPKGVVKNSVGAGDSLVAGFLAGYSKEKNILHALQNGIAAGSATAFSHDLCEKEEVERLLNEVVLQEVNLEDIKK</sequence>
<dbReference type="InterPro" id="IPR029056">
    <property type="entry name" value="Ribokinase-like"/>
</dbReference>
<keyword evidence="3 7" id="KW-0547">Nucleotide-binding</keyword>
<dbReference type="NCBIfam" id="TIGR03168">
    <property type="entry name" value="1-PFK"/>
    <property type="match status" value="1"/>
</dbReference>
<dbReference type="FunFam" id="3.40.1190.20:FF:000001">
    <property type="entry name" value="Phosphofructokinase"/>
    <property type="match status" value="1"/>
</dbReference>
<evidence type="ECO:0000256" key="1">
    <source>
        <dbReference type="ARBA" id="ARBA00005380"/>
    </source>
</evidence>
<dbReference type="PIRSF" id="PIRSF000535">
    <property type="entry name" value="1PFK/6PFK/LacC"/>
    <property type="match status" value="1"/>
</dbReference>
<dbReference type="RefSeq" id="WP_066415824.1">
    <property type="nucleotide sequence ID" value="NZ_CP018866.1"/>
</dbReference>
<evidence type="ECO:0000313" key="10">
    <source>
        <dbReference type="EMBL" id="AST91519.1"/>
    </source>
</evidence>
<dbReference type="KEGG" id="bcoh:BC6307_09610"/>
<dbReference type="InterPro" id="IPR022463">
    <property type="entry name" value="1-PFruKinase"/>
</dbReference>
<organism evidence="10 11">
    <name type="scientific">Sutcliffiella cohnii</name>
    <dbReference type="NCBI Taxonomy" id="33932"/>
    <lineage>
        <taxon>Bacteria</taxon>
        <taxon>Bacillati</taxon>
        <taxon>Bacillota</taxon>
        <taxon>Bacilli</taxon>
        <taxon>Bacillales</taxon>
        <taxon>Bacillaceae</taxon>
        <taxon>Sutcliffiella</taxon>
    </lineage>
</organism>
<gene>
    <name evidence="10" type="ORF">BC6307_09610</name>
</gene>
<evidence type="ECO:0000256" key="4">
    <source>
        <dbReference type="ARBA" id="ARBA00022777"/>
    </source>
</evidence>
<dbReference type="EMBL" id="CP018866">
    <property type="protein sequence ID" value="AST91519.1"/>
    <property type="molecule type" value="Genomic_DNA"/>
</dbReference>
<dbReference type="PANTHER" id="PTHR46566:SF1">
    <property type="entry name" value="1-PHOSPHOFRUCTOKINASE"/>
    <property type="match status" value="1"/>
</dbReference>
<dbReference type="PROSITE" id="PS00584">
    <property type="entry name" value="PFKB_KINASES_2"/>
    <property type="match status" value="1"/>
</dbReference>
<evidence type="ECO:0000256" key="7">
    <source>
        <dbReference type="PIRNR" id="PIRNR000535"/>
    </source>
</evidence>
<comment type="catalytic activity">
    <reaction evidence="7">
        <text>D-tagatofuranose 6-phosphate + ATP = D-tagatofuranose 1,6-bisphosphate + ADP + H(+)</text>
        <dbReference type="Rhea" id="RHEA:12420"/>
        <dbReference type="ChEBI" id="CHEBI:15378"/>
        <dbReference type="ChEBI" id="CHEBI:30616"/>
        <dbReference type="ChEBI" id="CHEBI:58694"/>
        <dbReference type="ChEBI" id="CHEBI:58695"/>
        <dbReference type="ChEBI" id="CHEBI:456216"/>
        <dbReference type="EC" id="2.7.1.144"/>
    </reaction>
</comment>
<comment type="similarity">
    <text evidence="7">Belongs to the carbohydrate kinase PfkB family. LacC subfamily.</text>
</comment>
<evidence type="ECO:0000259" key="9">
    <source>
        <dbReference type="Pfam" id="PF00294"/>
    </source>
</evidence>
<reference evidence="10 11" key="1">
    <citation type="submission" date="2016-12" db="EMBL/GenBank/DDBJ databases">
        <title>The whole genome sequencing and assembly of Bacillus cohnii DSM 6307T strain.</title>
        <authorList>
            <person name="Lee Y.-J."/>
            <person name="Yi H."/>
            <person name="Bahn Y.-S."/>
            <person name="Kim J.F."/>
            <person name="Lee D.-W."/>
        </authorList>
    </citation>
    <scope>NUCLEOTIDE SEQUENCE [LARGE SCALE GENOMIC DNA]</scope>
    <source>
        <strain evidence="10 11">DSM 6307</strain>
    </source>
</reference>
<dbReference type="GO" id="GO:0016052">
    <property type="term" value="P:carbohydrate catabolic process"/>
    <property type="evidence" value="ECO:0007669"/>
    <property type="project" value="UniProtKB-ARBA"/>
</dbReference>
<comment type="function">
    <text evidence="8">Catalyzes the ATP-dependent phosphorylation of fructose-l-phosphate to fructose-l,6-bisphosphate.</text>
</comment>
<protein>
    <recommendedName>
        <fullName evidence="7">Tagatose-6-phosphate kinase</fullName>
        <ecNumber evidence="7">2.7.1.144</ecNumber>
    </recommendedName>
</protein>
<name>A0A223KPY5_9BACI</name>
<dbReference type="STRING" id="1314751.GCA_001591425_02178"/>
<keyword evidence="2 7" id="KW-0808">Transferase</keyword>
<evidence type="ECO:0000256" key="6">
    <source>
        <dbReference type="ARBA" id="ARBA00047745"/>
    </source>
</evidence>
<evidence type="ECO:0000256" key="3">
    <source>
        <dbReference type="ARBA" id="ARBA00022741"/>
    </source>
</evidence>
<dbReference type="UniPathway" id="UPA00704">
    <property type="reaction ID" value="UER00715"/>
</dbReference>
<dbReference type="Proteomes" id="UP000215224">
    <property type="component" value="Chromosome"/>
</dbReference>
<proteinExistence type="inferred from homology"/>
<dbReference type="InterPro" id="IPR011611">
    <property type="entry name" value="PfkB_dom"/>
</dbReference>